<dbReference type="PANTHER" id="PTHR23517">
    <property type="entry name" value="RESISTANCE PROTEIN MDTM, PUTATIVE-RELATED-RELATED"/>
    <property type="match status" value="1"/>
</dbReference>
<feature type="compositionally biased region" description="Basic residues" evidence="7">
    <location>
        <begin position="282"/>
        <end position="299"/>
    </location>
</feature>
<dbReference type="AlphaFoldDB" id="A0A132MZB1"/>
<dbReference type="InterPro" id="IPR001307">
    <property type="entry name" value="Thiosulphate_STrfase_CS"/>
</dbReference>
<evidence type="ECO:0000256" key="4">
    <source>
        <dbReference type="ARBA" id="ARBA00022692"/>
    </source>
</evidence>
<feature type="transmembrane region" description="Helical" evidence="8">
    <location>
        <begin position="459"/>
        <end position="477"/>
    </location>
</feature>
<dbReference type="InterPro" id="IPR001763">
    <property type="entry name" value="Rhodanese-like_dom"/>
</dbReference>
<dbReference type="Gene3D" id="3.40.250.10">
    <property type="entry name" value="Rhodanese-like domain"/>
    <property type="match status" value="1"/>
</dbReference>
<feature type="transmembrane region" description="Helical" evidence="8">
    <location>
        <begin position="548"/>
        <end position="568"/>
    </location>
</feature>
<dbReference type="CDD" id="cd00158">
    <property type="entry name" value="RHOD"/>
    <property type="match status" value="1"/>
</dbReference>
<dbReference type="Gene3D" id="1.20.1250.20">
    <property type="entry name" value="MFS general substrate transporter like domains"/>
    <property type="match status" value="2"/>
</dbReference>
<dbReference type="PROSITE" id="PS00216">
    <property type="entry name" value="SUGAR_TRANSPORT_1"/>
    <property type="match status" value="1"/>
</dbReference>
<keyword evidence="5 8" id="KW-1133">Transmembrane helix</keyword>
<evidence type="ECO:0000259" key="10">
    <source>
        <dbReference type="PROSITE" id="PS50850"/>
    </source>
</evidence>
<dbReference type="GO" id="GO:0022857">
    <property type="term" value="F:transmembrane transporter activity"/>
    <property type="evidence" value="ECO:0007669"/>
    <property type="project" value="InterPro"/>
</dbReference>
<protein>
    <submittedName>
        <fullName evidence="11">Major facilitator superfamily (MFS) transporter</fullName>
    </submittedName>
</protein>
<name>A0A132MZB1_9ACTN</name>
<feature type="transmembrane region" description="Helical" evidence="8">
    <location>
        <begin position="626"/>
        <end position="651"/>
    </location>
</feature>
<dbReference type="InterPro" id="IPR036873">
    <property type="entry name" value="Rhodanese-like_dom_sf"/>
</dbReference>
<feature type="transmembrane region" description="Helical" evidence="8">
    <location>
        <begin position="385"/>
        <end position="406"/>
    </location>
</feature>
<evidence type="ECO:0000256" key="6">
    <source>
        <dbReference type="ARBA" id="ARBA00023136"/>
    </source>
</evidence>
<accession>A0A132MZB1</accession>
<reference evidence="12" key="1">
    <citation type="submission" date="2015-04" db="EMBL/GenBank/DDBJ databases">
        <title>Physiological reanalysis, assessment of diazotrophy, and genome sequences of multiple isolates of Streptomyces thermoautotrophicus.</title>
        <authorList>
            <person name="MacKellar D.C."/>
            <person name="Lieber L."/>
            <person name="Norman J."/>
            <person name="Bolger A."/>
            <person name="Tobin C."/>
            <person name="Murray J.W."/>
            <person name="Chang R."/>
            <person name="Ford T."/>
            <person name="Nguyen P.Q."/>
            <person name="Woodward J."/>
            <person name="Permingeat H."/>
            <person name="Joshi N.S."/>
            <person name="Silver P.A."/>
            <person name="Usadel B."/>
            <person name="Rutherford A.W."/>
            <person name="Friesen M."/>
            <person name="Prell J."/>
        </authorList>
    </citation>
    <scope>NUCLEOTIDE SEQUENCE [LARGE SCALE GENOMIC DNA]</scope>
    <source>
        <strain evidence="12">H1</strain>
    </source>
</reference>
<feature type="compositionally biased region" description="Polar residues" evidence="7">
    <location>
        <begin position="363"/>
        <end position="375"/>
    </location>
</feature>
<dbReference type="InterPro" id="IPR050171">
    <property type="entry name" value="MFS_Transporters"/>
</dbReference>
<dbReference type="PROSITE" id="PS00380">
    <property type="entry name" value="RHODANESE_1"/>
    <property type="match status" value="1"/>
</dbReference>
<feature type="transmembrane region" description="Helical" evidence="8">
    <location>
        <begin position="695"/>
        <end position="718"/>
    </location>
</feature>
<feature type="compositionally biased region" description="Basic and acidic residues" evidence="7">
    <location>
        <begin position="348"/>
        <end position="358"/>
    </location>
</feature>
<keyword evidence="3" id="KW-1003">Cell membrane</keyword>
<feature type="compositionally biased region" description="Basic residues" evidence="7">
    <location>
        <begin position="336"/>
        <end position="347"/>
    </location>
</feature>
<keyword evidence="6 8" id="KW-0472">Membrane</keyword>
<dbReference type="GO" id="GO:0005886">
    <property type="term" value="C:plasma membrane"/>
    <property type="evidence" value="ECO:0007669"/>
    <property type="project" value="UniProtKB-SubCell"/>
</dbReference>
<dbReference type="SUPFAM" id="SSF56281">
    <property type="entry name" value="Metallo-hydrolase/oxidoreductase"/>
    <property type="match status" value="1"/>
</dbReference>
<feature type="transmembrane region" description="Helical" evidence="8">
    <location>
        <begin position="671"/>
        <end position="689"/>
    </location>
</feature>
<dbReference type="PATRIC" id="fig|1469144.10.peg.4503"/>
<dbReference type="Pfam" id="PF00581">
    <property type="entry name" value="Rhodanese"/>
    <property type="match status" value="1"/>
</dbReference>
<dbReference type="PROSITE" id="PS50206">
    <property type="entry name" value="RHODANESE_3"/>
    <property type="match status" value="1"/>
</dbReference>
<feature type="domain" description="Rhodanese" evidence="9">
    <location>
        <begin position="174"/>
        <end position="202"/>
    </location>
</feature>
<comment type="subcellular location">
    <subcellularLocation>
        <location evidence="1">Cell membrane</location>
        <topology evidence="1">Multi-pass membrane protein</topology>
    </subcellularLocation>
</comment>
<evidence type="ECO:0000256" key="7">
    <source>
        <dbReference type="SAM" id="MobiDB-lite"/>
    </source>
</evidence>
<dbReference type="CDD" id="cd17325">
    <property type="entry name" value="MFS_MdtG_SLC18_like"/>
    <property type="match status" value="1"/>
</dbReference>
<feature type="compositionally biased region" description="Low complexity" evidence="7">
    <location>
        <begin position="260"/>
        <end position="270"/>
    </location>
</feature>
<dbReference type="SUPFAM" id="SSF52821">
    <property type="entry name" value="Rhodanese/Cell cycle control phosphatase"/>
    <property type="match status" value="1"/>
</dbReference>
<comment type="caution">
    <text evidence="11">The sequence shown here is derived from an EMBL/GenBank/DDBJ whole genome shotgun (WGS) entry which is preliminary data.</text>
</comment>
<feature type="transmembrane region" description="Helical" evidence="8">
    <location>
        <begin position="426"/>
        <end position="447"/>
    </location>
</feature>
<feature type="compositionally biased region" description="Basic and acidic residues" evidence="7">
    <location>
        <begin position="239"/>
        <end position="255"/>
    </location>
</feature>
<feature type="region of interest" description="Disordered" evidence="7">
    <location>
        <begin position="218"/>
        <end position="375"/>
    </location>
</feature>
<evidence type="ECO:0000313" key="12">
    <source>
        <dbReference type="Proteomes" id="UP000070188"/>
    </source>
</evidence>
<dbReference type="PROSITE" id="PS50850">
    <property type="entry name" value="MFS"/>
    <property type="match status" value="1"/>
</dbReference>
<evidence type="ECO:0000313" key="11">
    <source>
        <dbReference type="EMBL" id="KWX03147.1"/>
    </source>
</evidence>
<organism evidence="11 12">
    <name type="scientific">Carbonactinospora thermoautotrophica</name>
    <dbReference type="NCBI Taxonomy" id="1469144"/>
    <lineage>
        <taxon>Bacteria</taxon>
        <taxon>Bacillati</taxon>
        <taxon>Actinomycetota</taxon>
        <taxon>Actinomycetes</taxon>
        <taxon>Kitasatosporales</taxon>
        <taxon>Carbonactinosporaceae</taxon>
        <taxon>Carbonactinospora</taxon>
    </lineage>
</organism>
<dbReference type="InterPro" id="IPR005829">
    <property type="entry name" value="Sugar_transporter_CS"/>
</dbReference>
<feature type="domain" description="Major facilitator superfamily (MFS) profile" evidence="10">
    <location>
        <begin position="392"/>
        <end position="783"/>
    </location>
</feature>
<evidence type="ECO:0000256" key="1">
    <source>
        <dbReference type="ARBA" id="ARBA00004651"/>
    </source>
</evidence>
<feature type="transmembrane region" description="Helical" evidence="8">
    <location>
        <begin position="523"/>
        <end position="541"/>
    </location>
</feature>
<dbReference type="EMBL" id="LAXD01000001">
    <property type="protein sequence ID" value="KWX03147.1"/>
    <property type="molecule type" value="Genomic_DNA"/>
</dbReference>
<dbReference type="Proteomes" id="UP000070188">
    <property type="component" value="Unassembled WGS sequence"/>
</dbReference>
<dbReference type="Gene3D" id="3.60.15.10">
    <property type="entry name" value="Ribonuclease Z/Hydroxyacylglutathione hydrolase-like"/>
    <property type="match status" value="1"/>
</dbReference>
<feature type="transmembrane region" description="Helical" evidence="8">
    <location>
        <begin position="761"/>
        <end position="780"/>
    </location>
</feature>
<dbReference type="InterPro" id="IPR036259">
    <property type="entry name" value="MFS_trans_sf"/>
</dbReference>
<evidence type="ECO:0000256" key="3">
    <source>
        <dbReference type="ARBA" id="ARBA00022475"/>
    </source>
</evidence>
<feature type="compositionally biased region" description="Basic and acidic residues" evidence="7">
    <location>
        <begin position="313"/>
        <end position="331"/>
    </location>
</feature>
<dbReference type="STRING" id="1469144.LI90_4197"/>
<dbReference type="Pfam" id="PF07690">
    <property type="entry name" value="MFS_1"/>
    <property type="match status" value="2"/>
</dbReference>
<evidence type="ECO:0000259" key="9">
    <source>
        <dbReference type="PROSITE" id="PS50206"/>
    </source>
</evidence>
<dbReference type="InterPro" id="IPR036866">
    <property type="entry name" value="RibonucZ/Hydroxyglut_hydro"/>
</dbReference>
<evidence type="ECO:0000256" key="8">
    <source>
        <dbReference type="SAM" id="Phobius"/>
    </source>
</evidence>
<dbReference type="GO" id="GO:0004792">
    <property type="term" value="F:thiosulfate-cyanide sulfurtransferase activity"/>
    <property type="evidence" value="ECO:0007669"/>
    <property type="project" value="InterPro"/>
</dbReference>
<evidence type="ECO:0000256" key="2">
    <source>
        <dbReference type="ARBA" id="ARBA00022448"/>
    </source>
</evidence>
<dbReference type="SUPFAM" id="SSF103473">
    <property type="entry name" value="MFS general substrate transporter"/>
    <property type="match status" value="2"/>
</dbReference>
<dbReference type="InterPro" id="IPR011701">
    <property type="entry name" value="MFS"/>
</dbReference>
<keyword evidence="4 8" id="KW-0812">Transmembrane</keyword>
<dbReference type="InterPro" id="IPR020846">
    <property type="entry name" value="MFS_dom"/>
</dbReference>
<dbReference type="PANTHER" id="PTHR23517:SF3">
    <property type="entry name" value="INTEGRAL MEMBRANE TRANSPORT PROTEIN"/>
    <property type="match status" value="1"/>
</dbReference>
<keyword evidence="12" id="KW-1185">Reference proteome</keyword>
<sequence length="793" mass="83074">MGLGDGDEVDLGGLVLRAWATPGHTDEHLAFLLLDGDRPLGVFTGGSLLVGSAARTDLLGAERAEELARAQYASLRRLSTLPEEVAVWPTHGAGSFCSAPAAAKRTSTIGEQKASNPLLAAPDEDTFVKQLLGSLGSYPTYFSWLAEANRRGPKVVVGDPALAPLDAARVRALLADGAQLVDVRPVVDFAAGHVPGAVSIPLRPQFATWLGWLLPPPRRAAGLRPQRRSGSGRDLLAGPEDRLRAAGRGVGDRRLGRGGRAAAAHPAGHPGCDRGRPGARCPARRRVRGRAPARCRPPRTRCPPGPRAGGRTEGGDVRARRTRHERREPAGTRRPPPGRRPGRRRRRLGEDHRPDADTGRMTAASNSTAPDSTASTRVAGVRLGLAVNAAQFTLLVAVNALVGGLLGAERTVLPLLAQRQFHLPDYTTALTFILAFGVVKALTNFTAGALADRFGRKPVLIAGWLAGLPVPLLLIWAPHWGWVVAANVLLGANQGLAWSTTVIMKIDLVGPARRGLAMGLNEAAGYLAVAATAMATGFLAVRYGLRPAPFLLAAAYAALGLGLSAVFVRETRAHARHEAATRREPLPEQLTTRQVFALASLREPALAAASQAGLVNNLNDGLAWGLFPILFAAGGLTVGQIGILAAVYPGVWGLAQLATSALSDRHGRKRLIASGMLLQALALAAVALAGTFTAWAVAAALLGLGTAMVYPTLLAAVGDVAHPTWRARAVGVYRLWRDGGFAAGALLAGGLADVFGIRAAVWAVAALTAASGLLVAVRMYETHPRHDRLPGQG</sequence>
<gene>
    <name evidence="11" type="ORF">LI90_4197</name>
</gene>
<evidence type="ECO:0000256" key="5">
    <source>
        <dbReference type="ARBA" id="ARBA00022989"/>
    </source>
</evidence>
<proteinExistence type="predicted"/>
<keyword evidence="2" id="KW-0813">Transport</keyword>